<dbReference type="GeneID" id="20665881"/>
<name>W4KI19_HETIT</name>
<evidence type="ECO:0000256" key="3">
    <source>
        <dbReference type="ARBA" id="ARBA00010617"/>
    </source>
</evidence>
<dbReference type="OrthoDB" id="1470350at2759"/>
<dbReference type="SUPFAM" id="SSF48264">
    <property type="entry name" value="Cytochrome P450"/>
    <property type="match status" value="1"/>
</dbReference>
<keyword evidence="10" id="KW-0472">Membrane</keyword>
<evidence type="ECO:0000256" key="6">
    <source>
        <dbReference type="ARBA" id="ARBA00023002"/>
    </source>
</evidence>
<keyword evidence="8 11" id="KW-0503">Monooxygenase</keyword>
<dbReference type="PRINTS" id="PR00385">
    <property type="entry name" value="P450"/>
</dbReference>
<proteinExistence type="inferred from homology"/>
<feature type="transmembrane region" description="Helical" evidence="10">
    <location>
        <begin position="12"/>
        <end position="32"/>
    </location>
</feature>
<dbReference type="EMBL" id="KI925456">
    <property type="protein sequence ID" value="ETW84721.1"/>
    <property type="molecule type" value="Genomic_DNA"/>
</dbReference>
<keyword evidence="4 9" id="KW-0349">Heme</keyword>
<dbReference type="GO" id="GO:0004497">
    <property type="term" value="F:monooxygenase activity"/>
    <property type="evidence" value="ECO:0007669"/>
    <property type="project" value="UniProtKB-KW"/>
</dbReference>
<evidence type="ECO:0000256" key="5">
    <source>
        <dbReference type="ARBA" id="ARBA00022723"/>
    </source>
</evidence>
<evidence type="ECO:0000256" key="7">
    <source>
        <dbReference type="ARBA" id="ARBA00023004"/>
    </source>
</evidence>
<evidence type="ECO:0000256" key="9">
    <source>
        <dbReference type="PIRSR" id="PIRSR602401-1"/>
    </source>
</evidence>
<dbReference type="InParanoid" id="W4KI19"/>
<gene>
    <name evidence="11" type="primary">cpm102</name>
    <name evidence="11" type="ORF">HETIRDRAFT_103239</name>
</gene>
<feature type="binding site" description="axial binding residue" evidence="9">
    <location>
        <position position="467"/>
    </location>
    <ligand>
        <name>heme</name>
        <dbReference type="ChEBI" id="CHEBI:30413"/>
    </ligand>
    <ligandPart>
        <name>Fe</name>
        <dbReference type="ChEBI" id="CHEBI:18248"/>
    </ligandPart>
</feature>
<dbReference type="GO" id="GO:0005506">
    <property type="term" value="F:iron ion binding"/>
    <property type="evidence" value="ECO:0007669"/>
    <property type="project" value="InterPro"/>
</dbReference>
<dbReference type="Proteomes" id="UP000030671">
    <property type="component" value="Unassembled WGS sequence"/>
</dbReference>
<dbReference type="KEGG" id="hir:HETIRDRAFT_103239"/>
<dbReference type="eggNOG" id="KOG0157">
    <property type="taxonomic scope" value="Eukaryota"/>
</dbReference>
<comment type="pathway">
    <text evidence="2">Secondary metabolite biosynthesis.</text>
</comment>
<dbReference type="Gene3D" id="1.10.630.10">
    <property type="entry name" value="Cytochrome P450"/>
    <property type="match status" value="1"/>
</dbReference>
<keyword evidence="10" id="KW-0812">Transmembrane</keyword>
<dbReference type="InterPro" id="IPR050121">
    <property type="entry name" value="Cytochrome_P450_monoxygenase"/>
</dbReference>
<dbReference type="HOGENOM" id="CLU_001570_5_11_1"/>
<dbReference type="PRINTS" id="PR00463">
    <property type="entry name" value="EP450I"/>
</dbReference>
<keyword evidence="5 9" id="KW-0479">Metal-binding</keyword>
<reference evidence="11 12" key="1">
    <citation type="journal article" date="2012" name="New Phytol.">
        <title>Insight into trade-off between wood decay and parasitism from the genome of a fungal forest pathogen.</title>
        <authorList>
            <person name="Olson A."/>
            <person name="Aerts A."/>
            <person name="Asiegbu F."/>
            <person name="Belbahri L."/>
            <person name="Bouzid O."/>
            <person name="Broberg A."/>
            <person name="Canback B."/>
            <person name="Coutinho P.M."/>
            <person name="Cullen D."/>
            <person name="Dalman K."/>
            <person name="Deflorio G."/>
            <person name="van Diepen L.T."/>
            <person name="Dunand C."/>
            <person name="Duplessis S."/>
            <person name="Durling M."/>
            <person name="Gonthier P."/>
            <person name="Grimwood J."/>
            <person name="Fossdal C.G."/>
            <person name="Hansson D."/>
            <person name="Henrissat B."/>
            <person name="Hietala A."/>
            <person name="Himmelstrand K."/>
            <person name="Hoffmeister D."/>
            <person name="Hogberg N."/>
            <person name="James T.Y."/>
            <person name="Karlsson M."/>
            <person name="Kohler A."/>
            <person name="Kues U."/>
            <person name="Lee Y.H."/>
            <person name="Lin Y.C."/>
            <person name="Lind M."/>
            <person name="Lindquist E."/>
            <person name="Lombard V."/>
            <person name="Lucas S."/>
            <person name="Lunden K."/>
            <person name="Morin E."/>
            <person name="Murat C."/>
            <person name="Park J."/>
            <person name="Raffaello T."/>
            <person name="Rouze P."/>
            <person name="Salamov A."/>
            <person name="Schmutz J."/>
            <person name="Solheim H."/>
            <person name="Stahlberg J."/>
            <person name="Velez H."/>
            <person name="de Vries R.P."/>
            <person name="Wiebenga A."/>
            <person name="Woodward S."/>
            <person name="Yakovlev I."/>
            <person name="Garbelotto M."/>
            <person name="Martin F."/>
            <person name="Grigoriev I.V."/>
            <person name="Stenlid J."/>
        </authorList>
    </citation>
    <scope>NUCLEOTIDE SEQUENCE [LARGE SCALE GENOMIC DNA]</scope>
    <source>
        <strain evidence="11 12">TC 32-1</strain>
    </source>
</reference>
<dbReference type="InterPro" id="IPR001128">
    <property type="entry name" value="Cyt_P450"/>
</dbReference>
<keyword evidence="7 9" id="KW-0408">Iron</keyword>
<evidence type="ECO:0000256" key="10">
    <source>
        <dbReference type="SAM" id="Phobius"/>
    </source>
</evidence>
<dbReference type="STRING" id="747525.W4KI19"/>
<dbReference type="PANTHER" id="PTHR24305:SF166">
    <property type="entry name" value="CYTOCHROME P450 12A4, MITOCHONDRIAL-RELATED"/>
    <property type="match status" value="1"/>
</dbReference>
<dbReference type="PANTHER" id="PTHR24305">
    <property type="entry name" value="CYTOCHROME P450"/>
    <property type="match status" value="1"/>
</dbReference>
<dbReference type="RefSeq" id="XP_009544358.1">
    <property type="nucleotide sequence ID" value="XM_009546063.1"/>
</dbReference>
<evidence type="ECO:0000313" key="11">
    <source>
        <dbReference type="EMBL" id="ETW84721.1"/>
    </source>
</evidence>
<keyword evidence="6" id="KW-0560">Oxidoreductase</keyword>
<keyword evidence="12" id="KW-1185">Reference proteome</keyword>
<evidence type="ECO:0000256" key="4">
    <source>
        <dbReference type="ARBA" id="ARBA00022617"/>
    </source>
</evidence>
<protein>
    <submittedName>
        <fullName evidence="11">Cytochrome P450 monooxygenase 102</fullName>
    </submittedName>
</protein>
<accession>W4KI19</accession>
<comment type="similarity">
    <text evidence="3">Belongs to the cytochrome P450 family.</text>
</comment>
<dbReference type="InterPro" id="IPR036396">
    <property type="entry name" value="Cyt_P450_sf"/>
</dbReference>
<sequence>MSPSLGTFFTPTSVFFSLLAIVGLSQVFKILCRRAHTMRRAGPPSSSWIFGAGRVLRAAADSASLYEGWSRAHGSVYALPAAFGTHSIVLMDPKAIAHCSARDTYGYFKSNLSKLAIQDMIGKGLLWADGGSHKRQRKTLTPAFSNITIRRLTPIFFDSAYKVKATWDGFIEAGTTGESVTDVQTWYLLPNCLIYMMNRVSLDSIGLAGFAHDFGTLRGENPTVAAVFDAFGHIVPWLIKLPTHHERMVRTLNRSMGEIADVMLERERRAEEKDPRKSVIGLLLKAEGNEEVMTQDEIMAQMKVMLLAGYETTSISLTWALIELSKNQQMQTKLREELAQFGASDPTWDQLANSLPYLDAIVHGTLRTHAPVGEISRVAMEDDVVPLSMPALAAAGGATTDRISITRGTIITVPIRAIHLSEDIWGPDAKMFKPERWLSGDEPAVARVRELSGHRHLLTFFDSSRICIGKNFALAEIKVVLFVLVRSFVFEPRDGPETKIKTKVAIMSRPTIKGEEGAQFPLRVRRLA</sequence>
<dbReference type="GO" id="GO:0020037">
    <property type="term" value="F:heme binding"/>
    <property type="evidence" value="ECO:0007669"/>
    <property type="project" value="InterPro"/>
</dbReference>
<organism evidence="11 12">
    <name type="scientific">Heterobasidion irregulare (strain TC 32-1)</name>
    <dbReference type="NCBI Taxonomy" id="747525"/>
    <lineage>
        <taxon>Eukaryota</taxon>
        <taxon>Fungi</taxon>
        <taxon>Dikarya</taxon>
        <taxon>Basidiomycota</taxon>
        <taxon>Agaricomycotina</taxon>
        <taxon>Agaricomycetes</taxon>
        <taxon>Russulales</taxon>
        <taxon>Bondarzewiaceae</taxon>
        <taxon>Heterobasidion</taxon>
        <taxon>Heterobasidion annosum species complex</taxon>
    </lineage>
</organism>
<evidence type="ECO:0000256" key="8">
    <source>
        <dbReference type="ARBA" id="ARBA00023033"/>
    </source>
</evidence>
<evidence type="ECO:0000256" key="1">
    <source>
        <dbReference type="ARBA" id="ARBA00001971"/>
    </source>
</evidence>
<dbReference type="Pfam" id="PF00067">
    <property type="entry name" value="p450"/>
    <property type="match status" value="1"/>
</dbReference>
<keyword evidence="10" id="KW-1133">Transmembrane helix</keyword>
<dbReference type="GO" id="GO:0016705">
    <property type="term" value="F:oxidoreductase activity, acting on paired donors, with incorporation or reduction of molecular oxygen"/>
    <property type="evidence" value="ECO:0007669"/>
    <property type="project" value="InterPro"/>
</dbReference>
<evidence type="ECO:0000256" key="2">
    <source>
        <dbReference type="ARBA" id="ARBA00005179"/>
    </source>
</evidence>
<dbReference type="InterPro" id="IPR002401">
    <property type="entry name" value="Cyt_P450_E_grp-I"/>
</dbReference>
<dbReference type="AlphaFoldDB" id="W4KI19"/>
<comment type="cofactor">
    <cofactor evidence="1 9">
        <name>heme</name>
        <dbReference type="ChEBI" id="CHEBI:30413"/>
    </cofactor>
</comment>
<evidence type="ECO:0000313" key="12">
    <source>
        <dbReference type="Proteomes" id="UP000030671"/>
    </source>
</evidence>